<gene>
    <name evidence="2" type="ORF">PFISCL1PPCAC_4525</name>
</gene>
<feature type="transmembrane region" description="Helical" evidence="1">
    <location>
        <begin position="18"/>
        <end position="35"/>
    </location>
</feature>
<dbReference type="AlphaFoldDB" id="A0AAV5V4N9"/>
<accession>A0AAV5V4N9</accession>
<sequence>FELDRDYFVPISKIARHVYWPISVFLINPFVIFVLMRRTQMSFDCKLAYVSHHIILIGFDFYNGFLYQMYPLAPLPIFFCFGFLCSEEFSSRLLLTILAFWTISMCVPYLFVMMRMHQKMLFQGSSLKLKTRSQVAVLSALTATLLGNLFGFAFWSTESDVKKEILEGCWVEVSEK</sequence>
<dbReference type="EMBL" id="BTSY01000002">
    <property type="protein sequence ID" value="GMT13228.1"/>
    <property type="molecule type" value="Genomic_DNA"/>
</dbReference>
<keyword evidence="1" id="KW-0472">Membrane</keyword>
<dbReference type="PANTHER" id="PTHR45830">
    <property type="entry name" value="SERPENTINE RECEPTOR, CLASS I"/>
    <property type="match status" value="1"/>
</dbReference>
<keyword evidence="3" id="KW-1185">Reference proteome</keyword>
<evidence type="ECO:0000313" key="3">
    <source>
        <dbReference type="Proteomes" id="UP001432322"/>
    </source>
</evidence>
<comment type="caution">
    <text evidence="2">The sequence shown here is derived from an EMBL/GenBank/DDBJ whole genome shotgun (WGS) entry which is preliminary data.</text>
</comment>
<feature type="transmembrane region" description="Helical" evidence="1">
    <location>
        <begin position="47"/>
        <end position="65"/>
    </location>
</feature>
<evidence type="ECO:0000313" key="2">
    <source>
        <dbReference type="EMBL" id="GMT13228.1"/>
    </source>
</evidence>
<organism evidence="2 3">
    <name type="scientific">Pristionchus fissidentatus</name>
    <dbReference type="NCBI Taxonomy" id="1538716"/>
    <lineage>
        <taxon>Eukaryota</taxon>
        <taxon>Metazoa</taxon>
        <taxon>Ecdysozoa</taxon>
        <taxon>Nematoda</taxon>
        <taxon>Chromadorea</taxon>
        <taxon>Rhabditida</taxon>
        <taxon>Rhabditina</taxon>
        <taxon>Diplogasteromorpha</taxon>
        <taxon>Diplogasteroidea</taxon>
        <taxon>Neodiplogasteridae</taxon>
        <taxon>Pristionchus</taxon>
    </lineage>
</organism>
<keyword evidence="1" id="KW-1133">Transmembrane helix</keyword>
<evidence type="ECO:0008006" key="4">
    <source>
        <dbReference type="Google" id="ProtNLM"/>
    </source>
</evidence>
<dbReference type="Proteomes" id="UP001432322">
    <property type="component" value="Unassembled WGS sequence"/>
</dbReference>
<proteinExistence type="predicted"/>
<feature type="transmembrane region" description="Helical" evidence="1">
    <location>
        <begin position="135"/>
        <end position="155"/>
    </location>
</feature>
<dbReference type="PANTHER" id="PTHR45830:SF15">
    <property type="entry name" value="SERPENTINE RECEPTOR, CLASS I"/>
    <property type="match status" value="1"/>
</dbReference>
<protein>
    <recommendedName>
        <fullName evidence="4">G protein-coupled receptor</fullName>
    </recommendedName>
</protein>
<reference evidence="2" key="1">
    <citation type="submission" date="2023-10" db="EMBL/GenBank/DDBJ databases">
        <title>Genome assembly of Pristionchus species.</title>
        <authorList>
            <person name="Yoshida K."/>
            <person name="Sommer R.J."/>
        </authorList>
    </citation>
    <scope>NUCLEOTIDE SEQUENCE</scope>
    <source>
        <strain evidence="2">RS5133</strain>
    </source>
</reference>
<feature type="transmembrane region" description="Helical" evidence="1">
    <location>
        <begin position="93"/>
        <end position="114"/>
    </location>
</feature>
<feature type="non-terminal residue" evidence="2">
    <location>
        <position position="1"/>
    </location>
</feature>
<evidence type="ECO:0000256" key="1">
    <source>
        <dbReference type="SAM" id="Phobius"/>
    </source>
</evidence>
<keyword evidence="1" id="KW-0812">Transmembrane</keyword>
<name>A0AAV5V4N9_9BILA</name>